<feature type="compositionally biased region" description="Low complexity" evidence="1">
    <location>
        <begin position="417"/>
        <end position="428"/>
    </location>
</feature>
<name>A0A938Y7Y8_9ACTN</name>
<evidence type="ECO:0000256" key="2">
    <source>
        <dbReference type="SAM" id="SignalP"/>
    </source>
</evidence>
<feature type="chain" id="PRO_5037235930" evidence="2">
    <location>
        <begin position="31"/>
        <end position="434"/>
    </location>
</feature>
<dbReference type="EMBL" id="JAERTX010000004">
    <property type="protein sequence ID" value="MBM9459156.1"/>
    <property type="molecule type" value="Genomic_DNA"/>
</dbReference>
<organism evidence="3 4">
    <name type="scientific">Nocardioides faecalis</name>
    <dbReference type="NCBI Taxonomy" id="2803858"/>
    <lineage>
        <taxon>Bacteria</taxon>
        <taxon>Bacillati</taxon>
        <taxon>Actinomycetota</taxon>
        <taxon>Actinomycetes</taxon>
        <taxon>Propionibacteriales</taxon>
        <taxon>Nocardioidaceae</taxon>
        <taxon>Nocardioides</taxon>
    </lineage>
</organism>
<proteinExistence type="predicted"/>
<reference evidence="3" key="1">
    <citation type="submission" date="2021-01" db="EMBL/GenBank/DDBJ databases">
        <title>Novel species in genus Nocardioides.</title>
        <authorList>
            <person name="Zhang G."/>
        </authorList>
    </citation>
    <scope>NUCLEOTIDE SEQUENCE</scope>
    <source>
        <strain evidence="3">Zg-536</strain>
    </source>
</reference>
<accession>A0A938Y7Y8</accession>
<keyword evidence="4" id="KW-1185">Reference proteome</keyword>
<feature type="signal peptide" evidence="2">
    <location>
        <begin position="1"/>
        <end position="30"/>
    </location>
</feature>
<gene>
    <name evidence="3" type="ORF">JK386_04525</name>
</gene>
<evidence type="ECO:0000313" key="3">
    <source>
        <dbReference type="EMBL" id="MBM9459156.1"/>
    </source>
</evidence>
<keyword evidence="2" id="KW-0732">Signal</keyword>
<evidence type="ECO:0000256" key="1">
    <source>
        <dbReference type="SAM" id="MobiDB-lite"/>
    </source>
</evidence>
<feature type="region of interest" description="Disordered" evidence="1">
    <location>
        <begin position="388"/>
        <end position="434"/>
    </location>
</feature>
<evidence type="ECO:0000313" key="4">
    <source>
        <dbReference type="Proteomes" id="UP000663791"/>
    </source>
</evidence>
<feature type="compositionally biased region" description="Basic residues" evidence="1">
    <location>
        <begin position="388"/>
        <end position="416"/>
    </location>
</feature>
<sequence length="434" mass="43247">MRFRKLAGLSAGALTLGMLAAPALMTPANAAVTSTATASFTCGTGMQTSAYNATITFKLAHNNGGASLTATLSDMPNGAPAQYVNFPGATVSNKLTVAANGADVVLEGSHKADFIGGTPTKMPKATGSLATRPASISIKAYSYDVKKADGTNAAAQSCTLAAPVAVTFADEAQLAGVNATCTIDMSASGFGGAGAYPAKLETTATMPAKGTVGTAMTVPVTAKITLGREFSDYLETSPVKKVTGKVAPKITVGAATATGDIALSTWNRTIPSGTGIGSPVNEFVSVEGAGNVTVKPAAAGTHNATLSGAAGSATMTVTFGDVEMDAPMDCVLAAPATLASVSVVAAGPSAACKAATTNATKAASAYTAAKKAYTKAVKKVKALNKKVKKAKGAKKTKLKKQVKKAKKAQTSAKKKVSSTTKALSSANAAKKKSC</sequence>
<comment type="caution">
    <text evidence="3">The sequence shown here is derived from an EMBL/GenBank/DDBJ whole genome shotgun (WGS) entry which is preliminary data.</text>
</comment>
<dbReference type="AlphaFoldDB" id="A0A938Y7Y8"/>
<dbReference type="Proteomes" id="UP000663791">
    <property type="component" value="Unassembled WGS sequence"/>
</dbReference>
<protein>
    <submittedName>
        <fullName evidence="3">Uncharacterized protein</fullName>
    </submittedName>
</protein>
<dbReference type="RefSeq" id="WP_205290478.1">
    <property type="nucleotide sequence ID" value="NZ_CP074406.1"/>
</dbReference>